<organism evidence="3 4">
    <name type="scientific">Bacillus cereus (strain 03BB102)</name>
    <dbReference type="NCBI Taxonomy" id="572264"/>
    <lineage>
        <taxon>Bacteria</taxon>
        <taxon>Bacillati</taxon>
        <taxon>Bacillota</taxon>
        <taxon>Bacilli</taxon>
        <taxon>Bacillales</taxon>
        <taxon>Bacillaceae</taxon>
        <taxon>Bacillus</taxon>
        <taxon>Bacillus cereus group</taxon>
    </lineage>
</organism>
<dbReference type="AlphaFoldDB" id="A0A158RTE6"/>
<evidence type="ECO:0000313" key="3">
    <source>
        <dbReference type="EMBL" id="ACO30597.1"/>
    </source>
</evidence>
<dbReference type="GO" id="GO:0009307">
    <property type="term" value="P:DNA restriction-modification system"/>
    <property type="evidence" value="ECO:0007669"/>
    <property type="project" value="InterPro"/>
</dbReference>
<proteinExistence type="predicted"/>
<dbReference type="Pfam" id="PF20720">
    <property type="entry name" value="nSTAND3"/>
    <property type="match status" value="1"/>
</dbReference>
<sequence>MFDYNNLSPNEFEILCSDILTRELGVDLRYFSPGRDGGVDLTESPTNKDIVVQVKHYTKSSFSTLKTSLEKELIKLQQMNPRPRQYYVCTSKELAVENIKDIYNVFKDYMSSDKNIFTKCEIDKILGRDTNRDILRKNFKLWLVADQILTQLINRDVFIDGEVLLSNLEADFKYFVQTNLFDQCIDILKRSRSILICGDPGVGKSITSKMLAFYYVKKGYQIRYTTNGMISDLKKSIQDNRDLKEVILLDDCLGQYYLKLKDWQDQELVSLMNYIAINENKVLILNSRVTVLNEAQNNSGVLRRYLEDENVKIKTINMNDISEKEKAYIFFNHLIRNELPNNYYNTVRENKNYVSIIKHKNYNPRIIEFVTHKKRYAKITPSRYYDFIISTLNNPQEVWREEFRNGLAMEDRIFMHTLFSLTDTFIDESILEECFIKRIEKESKLDSTRNIFEESKKRLTSSMIRIVENEGKLQLGVINPSLNDYILNALNENKIERDQIIDNSLYIEQLERILGESSQERILNELNSGELLNRKSNDTNISFYYLYDFWKNRKLNAQYEDLIFEGILKMPRNITIFGENISKAKIISSLLYTPKYNEFYKVNEKFSDFKFRSSILLNLKATEAADLLLVLKEANLEEVYYEEWEDQFIKILDDFISEYDLVDFLEYENLDGLEYCFENEITDTGEYEIELNRIKSIIEDRLIEKAFELVETTEFIDGNKKAITDLIYTAVYTKLEEEFKEAVEWYLEPEYERSPQNLERINKTAHIDELDLILNRSLD</sequence>
<dbReference type="InterPro" id="IPR011856">
    <property type="entry name" value="tRNA_endonuc-like_dom_sf"/>
</dbReference>
<accession>A0A158RTE6</accession>
<dbReference type="PATRIC" id="fig|572264.18.peg.3779"/>
<dbReference type="RefSeq" id="WP_000460871.1">
    <property type="nucleotide sequence ID" value="NC_012472.1"/>
</dbReference>
<dbReference type="GO" id="GO:0003677">
    <property type="term" value="F:DNA binding"/>
    <property type="evidence" value="ECO:0007669"/>
    <property type="project" value="InterPro"/>
</dbReference>
<reference evidence="3 4" key="1">
    <citation type="submission" date="2009-02" db="EMBL/GenBank/DDBJ databases">
        <title>Genome sequence of Bacillus cereus 03BB102.</title>
        <authorList>
            <person name="Dodson R.J."/>
            <person name="Jackson P."/>
            <person name="Munk A.C."/>
            <person name="Brettin T."/>
            <person name="Bruce D."/>
            <person name="Detter C."/>
            <person name="Tapia R."/>
            <person name="Han C."/>
            <person name="Sutton G."/>
            <person name="Sims D."/>
        </authorList>
    </citation>
    <scope>NUCLEOTIDE SEQUENCE [LARGE SCALE GENOMIC DNA]</scope>
    <source>
        <strain evidence="3 4">03BB102</strain>
    </source>
</reference>
<dbReference type="EMBL" id="CP001407">
    <property type="protein sequence ID" value="ACO30597.1"/>
    <property type="molecule type" value="Genomic_DNA"/>
</dbReference>
<feature type="domain" description="Restriction endonuclease type IV Mrr" evidence="1">
    <location>
        <begin position="6"/>
        <end position="60"/>
    </location>
</feature>
<dbReference type="KEGG" id="bcx:BCA_3822"/>
<evidence type="ECO:0000313" key="4">
    <source>
        <dbReference type="Proteomes" id="UP000002210"/>
    </source>
</evidence>
<feature type="domain" description="Novel STAND NTPase 3" evidence="2">
    <location>
        <begin position="175"/>
        <end position="334"/>
    </location>
</feature>
<dbReference type="Gene3D" id="3.40.50.300">
    <property type="entry name" value="P-loop containing nucleotide triphosphate hydrolases"/>
    <property type="match status" value="1"/>
</dbReference>
<dbReference type="InterPro" id="IPR007560">
    <property type="entry name" value="Restrct_endonuc_IV_Mrr"/>
</dbReference>
<dbReference type="GO" id="GO:0004519">
    <property type="term" value="F:endonuclease activity"/>
    <property type="evidence" value="ECO:0007669"/>
    <property type="project" value="InterPro"/>
</dbReference>
<name>A0A158RTE6_BACC3</name>
<protein>
    <submittedName>
        <fullName evidence="3">AAA ATPase</fullName>
    </submittedName>
</protein>
<gene>
    <name evidence="3" type="ordered locus">BCA_3822</name>
</gene>
<dbReference type="InterPro" id="IPR049050">
    <property type="entry name" value="nSTAND3"/>
</dbReference>
<evidence type="ECO:0000259" key="1">
    <source>
        <dbReference type="Pfam" id="PF04471"/>
    </source>
</evidence>
<dbReference type="Proteomes" id="UP000002210">
    <property type="component" value="Chromosome"/>
</dbReference>
<dbReference type="Pfam" id="PF04471">
    <property type="entry name" value="Mrr_cat"/>
    <property type="match status" value="1"/>
</dbReference>
<evidence type="ECO:0000259" key="2">
    <source>
        <dbReference type="Pfam" id="PF20720"/>
    </source>
</evidence>
<dbReference type="SUPFAM" id="SSF52540">
    <property type="entry name" value="P-loop containing nucleoside triphosphate hydrolases"/>
    <property type="match status" value="1"/>
</dbReference>
<dbReference type="Gene3D" id="3.40.1350.10">
    <property type="match status" value="1"/>
</dbReference>
<dbReference type="InterPro" id="IPR027417">
    <property type="entry name" value="P-loop_NTPase"/>
</dbReference>